<accession>A0A437N626</accession>
<dbReference type="PANTHER" id="PTHR37826:SF2">
    <property type="entry name" value="ZINC-RIBBON DOMAIN-CONTAINING PROTEIN"/>
    <property type="match status" value="1"/>
</dbReference>
<dbReference type="AlphaFoldDB" id="A0A437N626"/>
<evidence type="ECO:0000259" key="2">
    <source>
        <dbReference type="Pfam" id="PF13421"/>
    </source>
</evidence>
<dbReference type="InterPro" id="IPR018649">
    <property type="entry name" value="SHOCT"/>
</dbReference>
<reference evidence="3 4" key="1">
    <citation type="submission" date="2019-01" db="EMBL/GenBank/DDBJ databases">
        <authorList>
            <person name="Chen W.-M."/>
        </authorList>
    </citation>
    <scope>NUCLEOTIDE SEQUENCE [LARGE SCALE GENOMIC DNA]</scope>
    <source>
        <strain evidence="3 4">FSY-9</strain>
    </source>
</reference>
<evidence type="ECO:0008006" key="5">
    <source>
        <dbReference type="Google" id="ProtNLM"/>
    </source>
</evidence>
<proteinExistence type="predicted"/>
<dbReference type="Pfam" id="PF13421">
    <property type="entry name" value="Band_7_1"/>
    <property type="match status" value="1"/>
</dbReference>
<dbReference type="Gene3D" id="3.30.479.30">
    <property type="entry name" value="Band 7 domain"/>
    <property type="match status" value="1"/>
</dbReference>
<dbReference type="RefSeq" id="WP_127708328.1">
    <property type="nucleotide sequence ID" value="NZ_SACO01000005.1"/>
</dbReference>
<comment type="caution">
    <text evidence="3">The sequence shown here is derived from an EMBL/GenBank/DDBJ whole genome shotgun (WGS) entry which is preliminary data.</text>
</comment>
<dbReference type="Pfam" id="PF09851">
    <property type="entry name" value="SHOCT"/>
    <property type="match status" value="1"/>
</dbReference>
<dbReference type="InterPro" id="IPR036013">
    <property type="entry name" value="Band_7/SPFH_dom_sf"/>
</dbReference>
<sequence>MFDFLRRNFIDVIEWHEAPGQVAWRVPTQGNEIQNGAQLTVREGQVAAFINEGHVADYFGPGLHSLETANLPILTNLLNWDKGFNSPFKSDVLFISLKEQTARKWGTPQPVTLRDAEFGAIRLRAFGTYSFRVTDLKLFVERIVGTTAEVWADALDTQLRSVIVTAIATALGSSQTAFLDLAGNQQKMSDAIKLEVDKAFAAWGLACPTFFVESVSLPEEVQAYLDKGSSMRVLGDMAGYTRFQAAEGLDNGASGVGGLGAEMAAAAALGGAMKDALGAAQTPQEDPFALIEKLHKLLTMGAITQSEFDAKKADILARVK</sequence>
<organism evidence="3 4">
    <name type="scientific">Novosphingobium umbonatum</name>
    <dbReference type="NCBI Taxonomy" id="1908524"/>
    <lineage>
        <taxon>Bacteria</taxon>
        <taxon>Pseudomonadati</taxon>
        <taxon>Pseudomonadota</taxon>
        <taxon>Alphaproteobacteria</taxon>
        <taxon>Sphingomonadales</taxon>
        <taxon>Sphingomonadaceae</taxon>
        <taxon>Novosphingobium</taxon>
    </lineage>
</organism>
<dbReference type="PANTHER" id="PTHR37826">
    <property type="entry name" value="FLOTILLIN BAND_7_5 DOMAIN PROTEIN"/>
    <property type="match status" value="1"/>
</dbReference>
<protein>
    <recommendedName>
        <fullName evidence="5">SPFH domain-containing protein</fullName>
    </recommendedName>
</protein>
<dbReference type="SUPFAM" id="SSF117892">
    <property type="entry name" value="Band 7/SPFH domain"/>
    <property type="match status" value="1"/>
</dbReference>
<evidence type="ECO:0000313" key="4">
    <source>
        <dbReference type="Proteomes" id="UP000282837"/>
    </source>
</evidence>
<keyword evidence="4" id="KW-1185">Reference proteome</keyword>
<gene>
    <name evidence="3" type="ORF">EOE18_08520</name>
</gene>
<dbReference type="OrthoDB" id="9764015at2"/>
<dbReference type="EMBL" id="SACO01000005">
    <property type="protein sequence ID" value="RVU05347.1"/>
    <property type="molecule type" value="Genomic_DNA"/>
</dbReference>
<name>A0A437N626_9SPHN</name>
<evidence type="ECO:0000313" key="3">
    <source>
        <dbReference type="EMBL" id="RVU05347.1"/>
    </source>
</evidence>
<evidence type="ECO:0000259" key="1">
    <source>
        <dbReference type="Pfam" id="PF09851"/>
    </source>
</evidence>
<feature type="domain" description="SHOCT" evidence="1">
    <location>
        <begin position="291"/>
        <end position="316"/>
    </location>
</feature>
<feature type="domain" description="SPFH" evidence="2">
    <location>
        <begin position="24"/>
        <end position="233"/>
    </location>
</feature>
<dbReference type="CDD" id="cd03408">
    <property type="entry name" value="SPFH_like_u1"/>
    <property type="match status" value="1"/>
</dbReference>
<dbReference type="InterPro" id="IPR033880">
    <property type="entry name" value="SPFH_YdjI"/>
</dbReference>
<dbReference type="Proteomes" id="UP000282837">
    <property type="component" value="Unassembled WGS sequence"/>
</dbReference>